<evidence type="ECO:0000313" key="2">
    <source>
        <dbReference type="Proteomes" id="UP000017837"/>
    </source>
</evidence>
<accession>V4P3Y2</accession>
<evidence type="ECO:0008006" key="3">
    <source>
        <dbReference type="Google" id="ProtNLM"/>
    </source>
</evidence>
<dbReference type="EMBL" id="AWGB01000073">
    <property type="protein sequence ID" value="ESQ82811.1"/>
    <property type="molecule type" value="Genomic_DNA"/>
</dbReference>
<dbReference type="Proteomes" id="UP000017837">
    <property type="component" value="Unassembled WGS sequence"/>
</dbReference>
<dbReference type="OrthoDB" id="7173989at2"/>
<dbReference type="SUPFAM" id="SSF48403">
    <property type="entry name" value="Ankyrin repeat"/>
    <property type="match status" value="1"/>
</dbReference>
<organism evidence="1 2">
    <name type="scientific">Asticcacaulis benevestitus DSM 16100 = ATCC BAA-896</name>
    <dbReference type="NCBI Taxonomy" id="1121022"/>
    <lineage>
        <taxon>Bacteria</taxon>
        <taxon>Pseudomonadati</taxon>
        <taxon>Pseudomonadota</taxon>
        <taxon>Alphaproteobacteria</taxon>
        <taxon>Caulobacterales</taxon>
        <taxon>Caulobacteraceae</taxon>
        <taxon>Asticcacaulis</taxon>
    </lineage>
</organism>
<dbReference type="PATRIC" id="fig|1121022.4.peg.4238"/>
<evidence type="ECO:0000313" key="1">
    <source>
        <dbReference type="EMBL" id="ESQ82811.1"/>
    </source>
</evidence>
<name>V4P3Y2_9CAUL</name>
<dbReference type="RefSeq" id="WP_018083902.1">
    <property type="nucleotide sequence ID" value="NZ_AQWM01000050.1"/>
</dbReference>
<keyword evidence="2" id="KW-1185">Reference proteome</keyword>
<gene>
    <name evidence="1" type="ORF">ABENE_20695</name>
</gene>
<dbReference type="AlphaFoldDB" id="V4P3Y2"/>
<proteinExistence type="predicted"/>
<dbReference type="Gene3D" id="1.25.40.20">
    <property type="entry name" value="Ankyrin repeat-containing domain"/>
    <property type="match status" value="1"/>
</dbReference>
<sequence>MKSVHTNGRQVDIVSNNRCAFKLAIRDSDVALASRLEPWIADGGDYTTDIVEWLYRYHAYPLLFSRLARYDDAAHSPVEAGLWKTAASHNQPEALAMIWDYGHALNYLTPAQVKACDSAVAAGDEAGIADLCIKTSFSRAEAVYGAIKAKDTPRVKSLLAETSSLTEDYKPQLESYIAKFGLSEMLELLPPRPQKAEYFTGHLSLSAAVNGQRSLNNRRMYDGPLKKELDACVLPYISYPADASWPFSPVGSAVLNNDPVMARGLAKRGYKWLSREVQSLPPISMGLEDAVPGSSLRMYDGIEDSERYPSRPADESLWQRLNLFLPVIAEAEGPEGLRDIFEASARYGWNDVIDLTIAAGFDAKTTKGPVEIWRNWAGSGFFGLCKPSTGRKLLHLGLPLGPVGEDNWTVLRVAAAGCRDPQALRFLVTEAGVDVNELGGTMTALDEAMPRSRPEIVAVLKSLGAKSGKELVPEKIAETRQKVIAEGADPDFWEWD</sequence>
<protein>
    <recommendedName>
        <fullName evidence="3">Ankyrin</fullName>
    </recommendedName>
</protein>
<reference evidence="1 2" key="1">
    <citation type="journal article" date="2014" name="Nature">
        <title>Sequential evolution of bacterial morphology by co-option of a developmental regulator.</title>
        <authorList>
            <person name="Jiang C."/>
            <person name="Brown P.J."/>
            <person name="Ducret A."/>
            <person name="Brun Y.V."/>
        </authorList>
    </citation>
    <scope>NUCLEOTIDE SEQUENCE [LARGE SCALE GENOMIC DNA]</scope>
    <source>
        <strain evidence="1 2">DSM 16100</strain>
    </source>
</reference>
<comment type="caution">
    <text evidence="1">The sequence shown here is derived from an EMBL/GenBank/DDBJ whole genome shotgun (WGS) entry which is preliminary data.</text>
</comment>
<dbReference type="InterPro" id="IPR036770">
    <property type="entry name" value="Ankyrin_rpt-contain_sf"/>
</dbReference>